<keyword evidence="5" id="KW-0547">Nucleotide-binding</keyword>
<evidence type="ECO:0000256" key="4">
    <source>
        <dbReference type="ARBA" id="ARBA00022475"/>
    </source>
</evidence>
<evidence type="ECO:0000256" key="5">
    <source>
        <dbReference type="ARBA" id="ARBA00022741"/>
    </source>
</evidence>
<proteinExistence type="inferred from homology"/>
<evidence type="ECO:0000256" key="7">
    <source>
        <dbReference type="ARBA" id="ARBA00023136"/>
    </source>
</evidence>
<keyword evidence="3" id="KW-0813">Transport</keyword>
<keyword evidence="6 9" id="KW-0067">ATP-binding</keyword>
<dbReference type="SUPFAM" id="SSF52540">
    <property type="entry name" value="P-loop containing nucleoside triphosphate hydrolases"/>
    <property type="match status" value="1"/>
</dbReference>
<dbReference type="GO" id="GO:0005886">
    <property type="term" value="C:plasma membrane"/>
    <property type="evidence" value="ECO:0007669"/>
    <property type="project" value="UniProtKB-SubCell"/>
</dbReference>
<dbReference type="FunFam" id="3.40.50.300:FF:000016">
    <property type="entry name" value="Oligopeptide ABC transporter ATP-binding component"/>
    <property type="match status" value="1"/>
</dbReference>
<dbReference type="PANTHER" id="PTHR43297">
    <property type="entry name" value="OLIGOPEPTIDE TRANSPORT ATP-BINDING PROTEIN APPD"/>
    <property type="match status" value="1"/>
</dbReference>
<dbReference type="InterPro" id="IPR050388">
    <property type="entry name" value="ABC_Ni/Peptide_Import"/>
</dbReference>
<evidence type="ECO:0000313" key="9">
    <source>
        <dbReference type="EMBL" id="EUJ26600.1"/>
    </source>
</evidence>
<evidence type="ECO:0000313" key="10">
    <source>
        <dbReference type="Proteomes" id="UP000019251"/>
    </source>
</evidence>
<dbReference type="GO" id="GO:0015833">
    <property type="term" value="P:peptide transport"/>
    <property type="evidence" value="ECO:0007669"/>
    <property type="project" value="InterPro"/>
</dbReference>
<evidence type="ECO:0000256" key="1">
    <source>
        <dbReference type="ARBA" id="ARBA00004202"/>
    </source>
</evidence>
<name>A0A829R5X0_LISGR</name>
<organism evidence="9 10">
    <name type="scientific">Listeria grayi FSL F6-1183</name>
    <dbReference type="NCBI Taxonomy" id="1265827"/>
    <lineage>
        <taxon>Bacteria</taxon>
        <taxon>Bacillati</taxon>
        <taxon>Bacillota</taxon>
        <taxon>Bacilli</taxon>
        <taxon>Bacillales</taxon>
        <taxon>Listeriaceae</taxon>
        <taxon>Listeria</taxon>
    </lineage>
</organism>
<dbReference type="SMART" id="SM00382">
    <property type="entry name" value="AAA"/>
    <property type="match status" value="1"/>
</dbReference>
<dbReference type="InterPro" id="IPR003439">
    <property type="entry name" value="ABC_transporter-like_ATP-bd"/>
</dbReference>
<dbReference type="EMBL" id="AODG01000015">
    <property type="protein sequence ID" value="EUJ26600.1"/>
    <property type="molecule type" value="Genomic_DNA"/>
</dbReference>
<dbReference type="Pfam" id="PF08352">
    <property type="entry name" value="oligo_HPY"/>
    <property type="match status" value="1"/>
</dbReference>
<comment type="subcellular location">
    <subcellularLocation>
        <location evidence="1">Cell membrane</location>
        <topology evidence="1">Peripheral membrane protein</topology>
    </subcellularLocation>
</comment>
<sequence>MSEIIAIENLHVAFHESNSSVYAVNGIDLSIKRGETLAIVGESGSGKSVSMYALLGLLKKNATITANTLKFDGDDLKTANQKKYAAIRGREIALIFQDPLSALNPTMRIGRQIGEGIKVHDRLRGNALRDAVYKEIRDVGLDDPKLIAKKFPHELSGGQRQRVMIAMALINRPKVLIADEPTTALDVTLQTQILELIKERKEKSDLSVIFISHDLGVVANIADRVAIMYAGKIVEIGMANEIFYNPQHPYTWGLLDSVPNNADNRKTLFTLPGSPPDMRQKVLGDAFAPRNPYALAIDYEAEPPYFQVSATHSVKSWLLDERAPDYTPPESIQKRWERFKKLQGREEGEKNE</sequence>
<dbReference type="PANTHER" id="PTHR43297:SF2">
    <property type="entry name" value="DIPEPTIDE TRANSPORT ATP-BINDING PROTEIN DPPD"/>
    <property type="match status" value="1"/>
</dbReference>
<dbReference type="AlphaFoldDB" id="A0A829R5X0"/>
<evidence type="ECO:0000256" key="2">
    <source>
        <dbReference type="ARBA" id="ARBA00005417"/>
    </source>
</evidence>
<dbReference type="Pfam" id="PF00005">
    <property type="entry name" value="ABC_tran"/>
    <property type="match status" value="1"/>
</dbReference>
<dbReference type="InterPro" id="IPR013563">
    <property type="entry name" value="Oligopep_ABC_C"/>
</dbReference>
<dbReference type="InterPro" id="IPR027417">
    <property type="entry name" value="P-loop_NTPase"/>
</dbReference>
<dbReference type="CDD" id="cd03257">
    <property type="entry name" value="ABC_NikE_OppD_transporters"/>
    <property type="match status" value="1"/>
</dbReference>
<dbReference type="Gene3D" id="3.40.50.300">
    <property type="entry name" value="P-loop containing nucleotide triphosphate hydrolases"/>
    <property type="match status" value="1"/>
</dbReference>
<dbReference type="RefSeq" id="WP_036107522.1">
    <property type="nucleotide sequence ID" value="NZ_AODG01000015.1"/>
</dbReference>
<dbReference type="PROSITE" id="PS00211">
    <property type="entry name" value="ABC_TRANSPORTER_1"/>
    <property type="match status" value="1"/>
</dbReference>
<evidence type="ECO:0000259" key="8">
    <source>
        <dbReference type="PROSITE" id="PS50893"/>
    </source>
</evidence>
<keyword evidence="4" id="KW-1003">Cell membrane</keyword>
<dbReference type="NCBIfam" id="TIGR01727">
    <property type="entry name" value="oligo_HPY"/>
    <property type="match status" value="1"/>
</dbReference>
<evidence type="ECO:0000256" key="3">
    <source>
        <dbReference type="ARBA" id="ARBA00022448"/>
    </source>
</evidence>
<dbReference type="Proteomes" id="UP000019251">
    <property type="component" value="Unassembled WGS sequence"/>
</dbReference>
<feature type="domain" description="ABC transporter" evidence="8">
    <location>
        <begin position="5"/>
        <end position="255"/>
    </location>
</feature>
<dbReference type="GO" id="GO:0005524">
    <property type="term" value="F:ATP binding"/>
    <property type="evidence" value="ECO:0007669"/>
    <property type="project" value="UniProtKB-KW"/>
</dbReference>
<comment type="caution">
    <text evidence="9">The sequence shown here is derived from an EMBL/GenBank/DDBJ whole genome shotgun (WGS) entry which is preliminary data.</text>
</comment>
<evidence type="ECO:0000256" key="6">
    <source>
        <dbReference type="ARBA" id="ARBA00022840"/>
    </source>
</evidence>
<reference evidence="9 10" key="1">
    <citation type="submission" date="2012-12" db="EMBL/GenBank/DDBJ databases">
        <title>Novel taxa of Listeriaceae from agricultural environments in the United States.</title>
        <authorList>
            <person name="den Bakker H.C."/>
            <person name="Allred A."/>
            <person name="Warchocki S."/>
            <person name="Wright E.M."/>
            <person name="Burrell A."/>
            <person name="Nightingale K.K."/>
            <person name="Kephart D."/>
            <person name="Wiedmann M."/>
        </authorList>
    </citation>
    <scope>NUCLEOTIDE SEQUENCE [LARGE SCALE GENOMIC DNA]</scope>
    <source>
        <strain evidence="9 10">FSL F6-1183</strain>
    </source>
</reference>
<gene>
    <name evidence="9" type="ORF">LMUR_12346</name>
</gene>
<protein>
    <submittedName>
        <fullName evidence="9">Oligopeptide ABC transporter ATP-binding protein</fullName>
    </submittedName>
</protein>
<dbReference type="InterPro" id="IPR017871">
    <property type="entry name" value="ABC_transporter-like_CS"/>
</dbReference>
<dbReference type="GO" id="GO:0016887">
    <property type="term" value="F:ATP hydrolysis activity"/>
    <property type="evidence" value="ECO:0007669"/>
    <property type="project" value="InterPro"/>
</dbReference>
<keyword evidence="7" id="KW-0472">Membrane</keyword>
<dbReference type="InterPro" id="IPR003593">
    <property type="entry name" value="AAA+_ATPase"/>
</dbReference>
<dbReference type="PROSITE" id="PS50893">
    <property type="entry name" value="ABC_TRANSPORTER_2"/>
    <property type="match status" value="1"/>
</dbReference>
<comment type="similarity">
    <text evidence="2">Belongs to the ABC transporter superfamily.</text>
</comment>
<accession>A0A829R5X0</accession>